<feature type="compositionally biased region" description="Basic and acidic residues" evidence="2">
    <location>
        <begin position="97"/>
        <end position="125"/>
    </location>
</feature>
<feature type="compositionally biased region" description="Basic and acidic residues" evidence="2">
    <location>
        <begin position="75"/>
        <end position="86"/>
    </location>
</feature>
<evidence type="ECO:0000256" key="2">
    <source>
        <dbReference type="SAM" id="MobiDB-lite"/>
    </source>
</evidence>
<dbReference type="OrthoDB" id="5410752at2759"/>
<gene>
    <name evidence="4" type="ORF">EYC80_008732</name>
</gene>
<feature type="compositionally biased region" description="Basic and acidic residues" evidence="2">
    <location>
        <begin position="422"/>
        <end position="444"/>
    </location>
</feature>
<accession>A0A5N6K1B7</accession>
<dbReference type="Proteomes" id="UP000326757">
    <property type="component" value="Unassembled WGS sequence"/>
</dbReference>
<reference evidence="4 5" key="1">
    <citation type="submission" date="2019-06" db="EMBL/GenBank/DDBJ databases">
        <title>Genome Sequence of the Brown Rot Fungal Pathogen Monilinia laxa.</title>
        <authorList>
            <person name="De Miccolis Angelini R.M."/>
            <person name="Landi L."/>
            <person name="Abate D."/>
            <person name="Pollastro S."/>
            <person name="Romanazzi G."/>
            <person name="Faretra F."/>
        </authorList>
    </citation>
    <scope>NUCLEOTIDE SEQUENCE [LARGE SCALE GENOMIC DNA]</scope>
    <source>
        <strain evidence="4 5">Mlax316</strain>
    </source>
</reference>
<feature type="compositionally biased region" description="Basic and acidic residues" evidence="2">
    <location>
        <begin position="31"/>
        <end position="40"/>
    </location>
</feature>
<dbReference type="AlphaFoldDB" id="A0A5N6K1B7"/>
<feature type="region of interest" description="Disordered" evidence="2">
    <location>
        <begin position="422"/>
        <end position="506"/>
    </location>
</feature>
<protein>
    <recommendedName>
        <fullName evidence="3">DUF8035 domain-containing protein</fullName>
    </recommendedName>
</protein>
<feature type="compositionally biased region" description="Pro residues" evidence="2">
    <location>
        <begin position="199"/>
        <end position="211"/>
    </location>
</feature>
<dbReference type="InterPro" id="IPR058348">
    <property type="entry name" value="DUF8035"/>
</dbReference>
<feature type="domain" description="DUF8035" evidence="3">
    <location>
        <begin position="507"/>
        <end position="560"/>
    </location>
</feature>
<dbReference type="Pfam" id="PF26118">
    <property type="entry name" value="DUF8035"/>
    <property type="match status" value="1"/>
</dbReference>
<evidence type="ECO:0000313" key="5">
    <source>
        <dbReference type="Proteomes" id="UP000326757"/>
    </source>
</evidence>
<feature type="region of interest" description="Disordered" evidence="2">
    <location>
        <begin position="1"/>
        <end position="51"/>
    </location>
</feature>
<sequence>MSRHGAPSRVAEYDERDTYYRGTAPPPAQVRVRERDHEETIDFGARRGAGPRRRSLDFLRDDYARSEPGQMVVRERDTETFNDRPLVRRPRSPSPPRFRERIVRSEVGAREPSRTRIVEREKEITRSPSPPPQLRARVIETRQRFRERSPSPPAPSPVRIRERIVERERERERSPSPPPPQVERIHTRIVEREREREPSPSPSPPPTPPPEIIRAPPIHREIITHHRHIDHGFERAPAPSPPPPPRRAHTPAPPKTEKTEIDIYRSGNSTEVDITKIKTGGRESAKSPPPRREYYDDSILFEQERDKLRVRDTRVDLSRRRSLSARPEKDRVNLDIRDEDEADFYNRKVQERAVIGEAFNGATKDWSIIDVPPGTERIQLDGVGGGSQEITWQRYNGVRRSKFNPERELKREEPERVEKRIEFREREREGPSRTTEHIEIRERSAAPSPRESSTTVDIEISNNRKPRSHTGGPTYEREREYERVEESSDRQVGFPLPRNPPKNRMGDLWTEITKDLVAKEAIEELGYDYEETEFFYYILQYLRYQDVEELVALSETVRRERQDRIREIERERVRIERREKERDDWERAERRRDRDMGYDDERIIEREIIWDDHRRRERPSRRCRGDDLERGSGEERAKKKNLPAFLLSTTLRI</sequence>
<evidence type="ECO:0000259" key="3">
    <source>
        <dbReference type="Pfam" id="PF26118"/>
    </source>
</evidence>
<dbReference type="EMBL" id="VIGI01000009">
    <property type="protein sequence ID" value="KAB8295912.1"/>
    <property type="molecule type" value="Genomic_DNA"/>
</dbReference>
<feature type="compositionally biased region" description="Polar residues" evidence="2">
    <location>
        <begin position="450"/>
        <end position="463"/>
    </location>
</feature>
<keyword evidence="1" id="KW-0175">Coiled coil</keyword>
<proteinExistence type="predicted"/>
<feature type="compositionally biased region" description="Basic and acidic residues" evidence="2">
    <location>
        <begin position="218"/>
        <end position="234"/>
    </location>
</feature>
<comment type="caution">
    <text evidence="4">The sequence shown here is derived from an EMBL/GenBank/DDBJ whole genome shotgun (WGS) entry which is preliminary data.</text>
</comment>
<feature type="compositionally biased region" description="Basic and acidic residues" evidence="2">
    <location>
        <begin position="159"/>
        <end position="174"/>
    </location>
</feature>
<feature type="compositionally biased region" description="Basic and acidic residues" evidence="2">
    <location>
        <begin position="273"/>
        <end position="295"/>
    </location>
</feature>
<name>A0A5N6K1B7_MONLA</name>
<feature type="compositionally biased region" description="Basic and acidic residues" evidence="2">
    <location>
        <begin position="137"/>
        <end position="149"/>
    </location>
</feature>
<organism evidence="4 5">
    <name type="scientific">Monilinia laxa</name>
    <name type="common">Brown rot fungus</name>
    <name type="synonym">Sclerotinia laxa</name>
    <dbReference type="NCBI Taxonomy" id="61186"/>
    <lineage>
        <taxon>Eukaryota</taxon>
        <taxon>Fungi</taxon>
        <taxon>Dikarya</taxon>
        <taxon>Ascomycota</taxon>
        <taxon>Pezizomycotina</taxon>
        <taxon>Leotiomycetes</taxon>
        <taxon>Helotiales</taxon>
        <taxon>Sclerotiniaceae</taxon>
        <taxon>Monilinia</taxon>
    </lineage>
</organism>
<evidence type="ECO:0000256" key="1">
    <source>
        <dbReference type="SAM" id="Coils"/>
    </source>
</evidence>
<feature type="coiled-coil region" evidence="1">
    <location>
        <begin position="558"/>
        <end position="588"/>
    </location>
</feature>
<feature type="region of interest" description="Disordered" evidence="2">
    <location>
        <begin position="75"/>
        <end position="298"/>
    </location>
</feature>
<evidence type="ECO:0000313" key="4">
    <source>
        <dbReference type="EMBL" id="KAB8295912.1"/>
    </source>
</evidence>
<feature type="compositionally biased region" description="Basic and acidic residues" evidence="2">
    <location>
        <begin position="475"/>
        <end position="489"/>
    </location>
</feature>
<keyword evidence="5" id="KW-1185">Reference proteome</keyword>
<feature type="compositionally biased region" description="Basic and acidic residues" evidence="2">
    <location>
        <begin position="183"/>
        <end position="198"/>
    </location>
</feature>